<feature type="domain" description="Pyruvate kinase C-terminal" evidence="1">
    <location>
        <begin position="17"/>
        <end position="164"/>
    </location>
</feature>
<dbReference type="InterPro" id="IPR015795">
    <property type="entry name" value="Pyrv_Knase_C"/>
</dbReference>
<protein>
    <recommendedName>
        <fullName evidence="1">Pyruvate kinase C-terminal domain-containing protein</fullName>
    </recommendedName>
</protein>
<accession>A0A7C0Y957</accession>
<dbReference type="InterPro" id="IPR015074">
    <property type="entry name" value="DUF1867"/>
</dbReference>
<sequence length="188" mass="20055">MKEKRASFPTGGPQNTEKTLEIARAAALEQGISHVVVASTGGETGLKAARIFKDSGAKVIVVTHNTGFKEPGAQEFDPGIREQLEKEGVTVYTGTMVLRNLGTAIRDLQGYSQQDLVANTLRMLGEGVKVCAEMAAMVADAGLVPPQDIIAVAGTRTGADTAVVIQAQPSNCFFKMKIREILAKPRDW</sequence>
<evidence type="ECO:0000259" key="1">
    <source>
        <dbReference type="Pfam" id="PF02887"/>
    </source>
</evidence>
<gene>
    <name evidence="2" type="ORF">ENF32_06460</name>
</gene>
<proteinExistence type="predicted"/>
<name>A0A7C0Y957_9BACT</name>
<dbReference type="SUPFAM" id="SSF52935">
    <property type="entry name" value="PK C-terminal domain-like"/>
    <property type="match status" value="1"/>
</dbReference>
<dbReference type="GO" id="GO:0016491">
    <property type="term" value="F:oxidoreductase activity"/>
    <property type="evidence" value="ECO:0007669"/>
    <property type="project" value="InterPro"/>
</dbReference>
<evidence type="ECO:0000313" key="2">
    <source>
        <dbReference type="EMBL" id="HDD53689.1"/>
    </source>
</evidence>
<dbReference type="Proteomes" id="UP000885690">
    <property type="component" value="Unassembled WGS sequence"/>
</dbReference>
<dbReference type="Gene3D" id="3.40.1380.20">
    <property type="entry name" value="Pyruvate kinase, C-terminal domain"/>
    <property type="match status" value="1"/>
</dbReference>
<organism evidence="2">
    <name type="scientific">Thermosulfidibacter takaii</name>
    <dbReference type="NCBI Taxonomy" id="412593"/>
    <lineage>
        <taxon>Bacteria</taxon>
        <taxon>Pseudomonadati</taxon>
        <taxon>Thermosulfidibacterota</taxon>
        <taxon>Thermosulfidibacteria</taxon>
        <taxon>Thermosulfidibacterales</taxon>
        <taxon>Thermosulfidibacteraceae</taxon>
    </lineage>
</organism>
<dbReference type="Pfam" id="PF02887">
    <property type="entry name" value="PK_C"/>
    <property type="match status" value="1"/>
</dbReference>
<dbReference type="InterPro" id="IPR036918">
    <property type="entry name" value="Pyrv_Knase_C_sf"/>
</dbReference>
<dbReference type="PIRSF" id="PIRSF016138">
    <property type="entry name" value="UCP016138"/>
    <property type="match status" value="1"/>
</dbReference>
<dbReference type="AlphaFoldDB" id="A0A7C0Y957"/>
<dbReference type="EMBL" id="DQWS01000238">
    <property type="protein sequence ID" value="HDD53689.1"/>
    <property type="molecule type" value="Genomic_DNA"/>
</dbReference>
<comment type="caution">
    <text evidence="2">The sequence shown here is derived from an EMBL/GenBank/DDBJ whole genome shotgun (WGS) entry which is preliminary data.</text>
</comment>
<reference evidence="2" key="1">
    <citation type="journal article" date="2020" name="mSystems">
        <title>Genome- and Community-Level Interaction Insights into Carbon Utilization and Element Cycling Functions of Hydrothermarchaeota in Hydrothermal Sediment.</title>
        <authorList>
            <person name="Zhou Z."/>
            <person name="Liu Y."/>
            <person name="Xu W."/>
            <person name="Pan J."/>
            <person name="Luo Z.H."/>
            <person name="Li M."/>
        </authorList>
    </citation>
    <scope>NUCLEOTIDE SEQUENCE [LARGE SCALE GENOMIC DNA]</scope>
    <source>
        <strain evidence="2">HyVt-115</strain>
    </source>
</reference>